<dbReference type="CDD" id="cd00377">
    <property type="entry name" value="ICL_PEPM"/>
    <property type="match status" value="1"/>
</dbReference>
<dbReference type="RefSeq" id="WP_106180264.1">
    <property type="nucleotide sequence ID" value="NZ_PVNH01000008.1"/>
</dbReference>
<dbReference type="Proteomes" id="UP000238362">
    <property type="component" value="Unassembled WGS sequence"/>
</dbReference>
<dbReference type="AlphaFoldDB" id="A0A2T0LR62"/>
<keyword evidence="1" id="KW-0456">Lyase</keyword>
<reference evidence="1 2" key="1">
    <citation type="submission" date="2018-03" db="EMBL/GenBank/DDBJ databases">
        <title>Genomic Encyclopedia of Type Strains, Phase III (KMG-III): the genomes of soil and plant-associated and newly described type strains.</title>
        <authorList>
            <person name="Whitman W."/>
        </authorList>
    </citation>
    <scope>NUCLEOTIDE SEQUENCE [LARGE SCALE GENOMIC DNA]</scope>
    <source>
        <strain evidence="1 2">CGMCC 4.7125</strain>
    </source>
</reference>
<dbReference type="InterPro" id="IPR040442">
    <property type="entry name" value="Pyrv_kinase-like_dom_sf"/>
</dbReference>
<dbReference type="SUPFAM" id="SSF51621">
    <property type="entry name" value="Phosphoenolpyruvate/pyruvate domain"/>
    <property type="match status" value="1"/>
</dbReference>
<dbReference type="Gene3D" id="3.20.20.60">
    <property type="entry name" value="Phosphoenolpyruvate-binding domains"/>
    <property type="match status" value="1"/>
</dbReference>
<evidence type="ECO:0000313" key="2">
    <source>
        <dbReference type="Proteomes" id="UP000238362"/>
    </source>
</evidence>
<protein>
    <submittedName>
        <fullName evidence="1">2-methylisocitrate lyase-like PEP mutase family enzyme</fullName>
    </submittedName>
</protein>
<dbReference type="EMBL" id="PVNH01000008">
    <property type="protein sequence ID" value="PRX45925.1"/>
    <property type="molecule type" value="Genomic_DNA"/>
</dbReference>
<organism evidence="1 2">
    <name type="scientific">Prauserella shujinwangii</name>
    <dbReference type="NCBI Taxonomy" id="1453103"/>
    <lineage>
        <taxon>Bacteria</taxon>
        <taxon>Bacillati</taxon>
        <taxon>Actinomycetota</taxon>
        <taxon>Actinomycetes</taxon>
        <taxon>Pseudonocardiales</taxon>
        <taxon>Pseudonocardiaceae</taxon>
        <taxon>Prauserella</taxon>
    </lineage>
</organism>
<proteinExistence type="predicted"/>
<dbReference type="InterPro" id="IPR015813">
    <property type="entry name" value="Pyrv/PenolPyrv_kinase-like_dom"/>
</dbReference>
<dbReference type="Pfam" id="PF13714">
    <property type="entry name" value="PEP_mutase"/>
    <property type="match status" value="1"/>
</dbReference>
<accession>A0A2T0LR62</accession>
<sequence length="279" mass="28303">MSPGHAARFRALHRGPAPLVLPNAWDFASAAALAEAGFPAVGTTSLGVNAAHGLPDAAGAGRAAALALARLLTRLPCPVTVDIEDGFSPDPADVATLAAELAAAGVVGINLEDGRGGGVLADPAGQAVLIRAVRERVPGLFVNARIDTHWARAEPADLAETLARAERYVTAGADGVFVPGLSGADEIRAVAAAVPVPLNVLFDPSRHTLRGLARLGVRRVSTGSLLFRAALHATVGTALAVRDGTPLPPDLPAYADTDRLARTWGAVTGEGPRPSPGGP</sequence>
<keyword evidence="2" id="KW-1185">Reference proteome</keyword>
<dbReference type="InterPro" id="IPR039556">
    <property type="entry name" value="ICL/PEPM"/>
</dbReference>
<dbReference type="PANTHER" id="PTHR42905">
    <property type="entry name" value="PHOSPHOENOLPYRUVATE CARBOXYLASE"/>
    <property type="match status" value="1"/>
</dbReference>
<name>A0A2T0LR62_9PSEU</name>
<comment type="caution">
    <text evidence="1">The sequence shown here is derived from an EMBL/GenBank/DDBJ whole genome shotgun (WGS) entry which is preliminary data.</text>
</comment>
<evidence type="ECO:0000313" key="1">
    <source>
        <dbReference type="EMBL" id="PRX45925.1"/>
    </source>
</evidence>
<dbReference type="PANTHER" id="PTHR42905:SF16">
    <property type="entry name" value="CARBOXYPHOSPHONOENOLPYRUVATE PHOSPHONOMUTASE-LIKE PROTEIN (AFU_ORTHOLOGUE AFUA_5G07230)"/>
    <property type="match status" value="1"/>
</dbReference>
<dbReference type="GO" id="GO:0016829">
    <property type="term" value="F:lyase activity"/>
    <property type="evidence" value="ECO:0007669"/>
    <property type="project" value="UniProtKB-KW"/>
</dbReference>
<gene>
    <name evidence="1" type="ORF">B0I33_10871</name>
</gene>
<dbReference type="OrthoDB" id="9780430at2"/>